<sequence length="597" mass="60345">MVPVTREAPSAPTDGAASPDGAGSTDAPTTPVRTDGPGTTAPGPSANPAPASTRAIRDSSGSPAPASARATRTNPGSPAPASARATRDSSGRPAPTSARATRTNPGPTAWEAPAATGPLDAVVELPGSKSLTARALVLAALADSPSTLRGALRSRDTDLMLDALHVLGVGSEVLDESGSSLRILPVTEPLPVTATAGGPPQVDCGLAGTVMRFVPPLAALAQRPVVFDGDEAARLRPLGPVLDALAALGAAVSELGAPGHLPVRVGPGSGALLRPADPADPTAPHRVSIDASQSSQFLSALLLVGALLPGGLEITPTGPVPSLPHIHMTVESLRERGIVVDEPSPQAPDGARSWRVHPGRPRGGEVQIEPDLSNAGPFLAAALVAGGSVTVPHWPARTTQAGDAWRELLPRLGGTVTTTVQPDGALRLTAHGTGRLTGIDADLSAVGELAPTVAALATLASAQGHPSRLRGITHLRGHETNRLAALVAEINRLGGRARETADGLEVAALPAGTRLRPACLHAYADHRLATFAAVTGLAVPGTRLDDVACTAKTLPGFPALWEKLLRSTAAQVPGSRAPAPDSWAEAPATTRTTQEAC</sequence>
<feature type="compositionally biased region" description="Low complexity" evidence="8">
    <location>
        <begin position="36"/>
        <end position="73"/>
    </location>
</feature>
<dbReference type="EMBL" id="CP066802">
    <property type="protein sequence ID" value="QQM66955.1"/>
    <property type="molecule type" value="Genomic_DNA"/>
</dbReference>
<accession>A0A7T7M8Z4</accession>
<keyword evidence="5 7" id="KW-0057">Aromatic amino acid biosynthesis</keyword>
<gene>
    <name evidence="7 10" type="primary">aroA</name>
    <name evidence="10" type="ORF">JG540_07825</name>
</gene>
<feature type="binding site" evidence="7">
    <location>
        <position position="478"/>
    </location>
    <ligand>
        <name>3-phosphoshikimate</name>
        <dbReference type="ChEBI" id="CHEBI:145989"/>
    </ligand>
</feature>
<dbReference type="InterPro" id="IPR023193">
    <property type="entry name" value="EPSP_synthase_CS"/>
</dbReference>
<organism evidence="10 11">
    <name type="scientific">Actinomyces weissii</name>
    <dbReference type="NCBI Taxonomy" id="675090"/>
    <lineage>
        <taxon>Bacteria</taxon>
        <taxon>Bacillati</taxon>
        <taxon>Actinomycetota</taxon>
        <taxon>Actinomycetes</taxon>
        <taxon>Actinomycetales</taxon>
        <taxon>Actinomycetaceae</taxon>
        <taxon>Actinomyces</taxon>
    </lineage>
</organism>
<feature type="binding site" evidence="7">
    <location>
        <position position="208"/>
    </location>
    <ligand>
        <name>phosphoenolpyruvate</name>
        <dbReference type="ChEBI" id="CHEBI:58702"/>
    </ligand>
</feature>
<dbReference type="PANTHER" id="PTHR21090">
    <property type="entry name" value="AROM/DEHYDROQUINATE SYNTHASE"/>
    <property type="match status" value="1"/>
</dbReference>
<comment type="pathway">
    <text evidence="1 7">Metabolic intermediate biosynthesis; chorismate biosynthesis; chorismate from D-erythrose 4-phosphate and phosphoenolpyruvate: step 6/7.</text>
</comment>
<dbReference type="GO" id="GO:0008652">
    <property type="term" value="P:amino acid biosynthetic process"/>
    <property type="evidence" value="ECO:0007669"/>
    <property type="project" value="UniProtKB-KW"/>
</dbReference>
<dbReference type="InterPro" id="IPR036968">
    <property type="entry name" value="Enolpyruvate_Tfrase_sf"/>
</dbReference>
<feature type="binding site" evidence="7">
    <location>
        <position position="322"/>
    </location>
    <ligand>
        <name>3-phosphoshikimate</name>
        <dbReference type="ChEBI" id="CHEBI:145989"/>
    </ligand>
</feature>
<evidence type="ECO:0000259" key="9">
    <source>
        <dbReference type="Pfam" id="PF00275"/>
    </source>
</evidence>
<feature type="binding site" evidence="7">
    <location>
        <position position="448"/>
    </location>
    <ligand>
        <name>3-phosphoshikimate</name>
        <dbReference type="ChEBI" id="CHEBI:145989"/>
    </ligand>
</feature>
<evidence type="ECO:0000256" key="7">
    <source>
        <dbReference type="HAMAP-Rule" id="MF_00210"/>
    </source>
</evidence>
<dbReference type="GO" id="GO:0009423">
    <property type="term" value="P:chorismate biosynthetic process"/>
    <property type="evidence" value="ECO:0007669"/>
    <property type="project" value="UniProtKB-UniRule"/>
</dbReference>
<dbReference type="InterPro" id="IPR013792">
    <property type="entry name" value="RNA3'P_cycl/enolpyr_Trfase_a/b"/>
</dbReference>
<dbReference type="SUPFAM" id="SSF55205">
    <property type="entry name" value="EPT/RTPC-like"/>
    <property type="match status" value="1"/>
</dbReference>
<feature type="binding site" evidence="7">
    <location>
        <position position="236"/>
    </location>
    <ligand>
        <name>phosphoenolpyruvate</name>
        <dbReference type="ChEBI" id="CHEBI:58702"/>
    </ligand>
</feature>
<dbReference type="AlphaFoldDB" id="A0A7T7M8Z4"/>
<dbReference type="Proteomes" id="UP000595895">
    <property type="component" value="Chromosome"/>
</dbReference>
<dbReference type="GO" id="GO:0003866">
    <property type="term" value="F:3-phosphoshikimate 1-carboxyvinyltransferase activity"/>
    <property type="evidence" value="ECO:0007669"/>
    <property type="project" value="UniProtKB-UniRule"/>
</dbReference>
<evidence type="ECO:0000256" key="4">
    <source>
        <dbReference type="ARBA" id="ARBA00022679"/>
    </source>
</evidence>
<proteinExistence type="inferred from homology"/>
<keyword evidence="7" id="KW-0963">Cytoplasm</keyword>
<dbReference type="Gene3D" id="3.65.10.10">
    <property type="entry name" value="Enolpyruvate transferase domain"/>
    <property type="match status" value="2"/>
</dbReference>
<feature type="region of interest" description="Disordered" evidence="8">
    <location>
        <begin position="572"/>
        <end position="597"/>
    </location>
</feature>
<evidence type="ECO:0000256" key="8">
    <source>
        <dbReference type="SAM" id="MobiDB-lite"/>
    </source>
</evidence>
<evidence type="ECO:0000313" key="10">
    <source>
        <dbReference type="EMBL" id="QQM66955.1"/>
    </source>
</evidence>
<feature type="active site" description="Proton acceptor" evidence="7">
    <location>
        <position position="448"/>
    </location>
</feature>
<comment type="subcellular location">
    <subcellularLocation>
        <location evidence="7">Cytoplasm</location>
    </subcellularLocation>
</comment>
<evidence type="ECO:0000256" key="5">
    <source>
        <dbReference type="ARBA" id="ARBA00023141"/>
    </source>
</evidence>
<feature type="binding site" evidence="7">
    <location>
        <position position="294"/>
    </location>
    <ligand>
        <name>3-phosphoshikimate</name>
        <dbReference type="ChEBI" id="CHEBI:145989"/>
    </ligand>
</feature>
<reference evidence="10 11" key="1">
    <citation type="submission" date="2020-12" db="EMBL/GenBank/DDBJ databases">
        <authorList>
            <person name="Zhou J."/>
        </authorList>
    </citation>
    <scope>NUCLEOTIDE SEQUENCE [LARGE SCALE GENOMIC DNA]</scope>
    <source>
        <strain evidence="10 11">CCUG 61299</strain>
    </source>
</reference>
<dbReference type="KEGG" id="awe:JG540_07825"/>
<feature type="binding site" evidence="7">
    <location>
        <position position="296"/>
    </location>
    <ligand>
        <name>phosphoenolpyruvate</name>
        <dbReference type="ChEBI" id="CHEBI:58702"/>
    </ligand>
</feature>
<evidence type="ECO:0000256" key="1">
    <source>
        <dbReference type="ARBA" id="ARBA00004811"/>
    </source>
</evidence>
<feature type="binding site" evidence="7">
    <location>
        <position position="130"/>
    </location>
    <ligand>
        <name>3-phosphoshikimate</name>
        <dbReference type="ChEBI" id="CHEBI:145989"/>
    </ligand>
</feature>
<feature type="binding site" evidence="7">
    <location>
        <position position="552"/>
    </location>
    <ligand>
        <name>phosphoenolpyruvate</name>
        <dbReference type="ChEBI" id="CHEBI:58702"/>
    </ligand>
</feature>
<dbReference type="Pfam" id="PF00275">
    <property type="entry name" value="EPSP_synthase"/>
    <property type="match status" value="1"/>
</dbReference>
<evidence type="ECO:0000256" key="3">
    <source>
        <dbReference type="ARBA" id="ARBA00022605"/>
    </source>
</evidence>
<dbReference type="InterPro" id="IPR001986">
    <property type="entry name" value="Enolpyruvate_Tfrase_dom"/>
</dbReference>
<name>A0A7T7M8Z4_9ACTO</name>
<feature type="region of interest" description="Disordered" evidence="8">
    <location>
        <begin position="1"/>
        <end position="113"/>
    </location>
</feature>
<evidence type="ECO:0000256" key="6">
    <source>
        <dbReference type="ARBA" id="ARBA00044633"/>
    </source>
</evidence>
<dbReference type="NCBIfam" id="TIGR01356">
    <property type="entry name" value="aroA"/>
    <property type="match status" value="1"/>
</dbReference>
<comment type="subunit">
    <text evidence="7">Monomer.</text>
</comment>
<comment type="catalytic activity">
    <reaction evidence="6">
        <text>3-phosphoshikimate + phosphoenolpyruvate = 5-O-(1-carboxyvinyl)-3-phosphoshikimate + phosphate</text>
        <dbReference type="Rhea" id="RHEA:21256"/>
        <dbReference type="ChEBI" id="CHEBI:43474"/>
        <dbReference type="ChEBI" id="CHEBI:57701"/>
        <dbReference type="ChEBI" id="CHEBI:58702"/>
        <dbReference type="ChEBI" id="CHEBI:145989"/>
        <dbReference type="EC" id="2.5.1.19"/>
    </reaction>
    <physiologicalReaction direction="left-to-right" evidence="6">
        <dbReference type="Rhea" id="RHEA:21257"/>
    </physiologicalReaction>
</comment>
<dbReference type="UniPathway" id="UPA00053">
    <property type="reaction ID" value="UER00089"/>
</dbReference>
<feature type="binding site" evidence="7">
    <location>
        <position position="129"/>
    </location>
    <ligand>
        <name>phosphoenolpyruvate</name>
        <dbReference type="ChEBI" id="CHEBI:58702"/>
    </ligand>
</feature>
<comment type="function">
    <text evidence="7">Catalyzes the transfer of the enolpyruvyl moiety of phosphoenolpyruvate (PEP) to the 5-hydroxyl of shikimate-3-phosphate (S3P) to produce enolpyruvyl shikimate-3-phosphate and inorganic phosphate.</text>
</comment>
<evidence type="ECO:0000256" key="2">
    <source>
        <dbReference type="ARBA" id="ARBA00009948"/>
    </source>
</evidence>
<dbReference type="GO" id="GO:0009073">
    <property type="term" value="P:aromatic amino acid family biosynthetic process"/>
    <property type="evidence" value="ECO:0007669"/>
    <property type="project" value="UniProtKB-KW"/>
</dbReference>
<dbReference type="PANTHER" id="PTHR21090:SF5">
    <property type="entry name" value="PENTAFUNCTIONAL AROM POLYPEPTIDE"/>
    <property type="match status" value="1"/>
</dbReference>
<feature type="domain" description="Enolpyruvate transferase" evidence="9">
    <location>
        <begin position="116"/>
        <end position="558"/>
    </location>
</feature>
<evidence type="ECO:0000313" key="11">
    <source>
        <dbReference type="Proteomes" id="UP000595895"/>
    </source>
</evidence>
<feature type="binding site" evidence="7">
    <location>
        <position position="134"/>
    </location>
    <ligand>
        <name>3-phosphoshikimate</name>
        <dbReference type="ChEBI" id="CHEBI:145989"/>
    </ligand>
</feature>
<comment type="caution">
    <text evidence="7">Lacks conserved residue(s) required for the propagation of feature annotation.</text>
</comment>
<protein>
    <recommendedName>
        <fullName evidence="7">3-phosphoshikimate 1-carboxyvinyltransferase</fullName>
        <ecNumber evidence="7">2.5.1.19</ecNumber>
    </recommendedName>
    <alternativeName>
        <fullName evidence="7">5-enolpyruvylshikimate-3-phosphate synthase</fullName>
        <shortName evidence="7">EPSP synthase</shortName>
        <shortName evidence="7">EPSPS</shortName>
    </alternativeName>
</protein>
<feature type="binding site" evidence="7">
    <location>
        <position position="527"/>
    </location>
    <ligand>
        <name>phosphoenolpyruvate</name>
        <dbReference type="ChEBI" id="CHEBI:58702"/>
    </ligand>
</feature>
<keyword evidence="11" id="KW-1185">Reference proteome</keyword>
<comment type="similarity">
    <text evidence="2 7">Belongs to the EPSP synthase family.</text>
</comment>
<feature type="binding site" evidence="7">
    <location>
        <position position="295"/>
    </location>
    <ligand>
        <name>3-phosphoshikimate</name>
        <dbReference type="ChEBI" id="CHEBI:145989"/>
    </ligand>
</feature>
<dbReference type="InterPro" id="IPR006264">
    <property type="entry name" value="EPSP_synthase"/>
</dbReference>
<keyword evidence="4 7" id="KW-0808">Transferase</keyword>
<feature type="binding site" evidence="7">
    <location>
        <position position="482"/>
    </location>
    <ligand>
        <name>phosphoenolpyruvate</name>
        <dbReference type="ChEBI" id="CHEBI:58702"/>
    </ligand>
</feature>
<dbReference type="EC" id="2.5.1.19" evidence="7"/>
<feature type="binding site" evidence="7">
    <location>
        <position position="296"/>
    </location>
    <ligand>
        <name>3-phosphoshikimate</name>
        <dbReference type="ChEBI" id="CHEBI:145989"/>
    </ligand>
</feature>
<dbReference type="GO" id="GO:0005737">
    <property type="term" value="C:cytoplasm"/>
    <property type="evidence" value="ECO:0007669"/>
    <property type="project" value="UniProtKB-SubCell"/>
</dbReference>
<keyword evidence="3 7" id="KW-0028">Amino-acid biosynthesis</keyword>
<dbReference type="PROSITE" id="PS00885">
    <property type="entry name" value="EPSP_SYNTHASE_2"/>
    <property type="match status" value="1"/>
</dbReference>
<feature type="binding site" evidence="7">
    <location>
        <position position="129"/>
    </location>
    <ligand>
        <name>3-phosphoshikimate</name>
        <dbReference type="ChEBI" id="CHEBI:145989"/>
    </ligand>
</feature>
<dbReference type="HAMAP" id="MF_00210">
    <property type="entry name" value="EPSP_synth"/>
    <property type="match status" value="1"/>
</dbReference>